<organism evidence="19 20">
    <name type="scientific">Pristionchus pacificus</name>
    <name type="common">Parasitic nematode worm</name>
    <dbReference type="NCBI Taxonomy" id="54126"/>
    <lineage>
        <taxon>Eukaryota</taxon>
        <taxon>Metazoa</taxon>
        <taxon>Ecdysozoa</taxon>
        <taxon>Nematoda</taxon>
        <taxon>Chromadorea</taxon>
        <taxon>Rhabditida</taxon>
        <taxon>Rhabditina</taxon>
        <taxon>Diplogasteromorpha</taxon>
        <taxon>Diplogasteroidea</taxon>
        <taxon>Neodiplogasteridae</taxon>
        <taxon>Pristionchus</taxon>
    </lineage>
</organism>
<dbReference type="GO" id="GO:0006950">
    <property type="term" value="P:response to stress"/>
    <property type="evidence" value="ECO:0007669"/>
    <property type="project" value="UniProtKB-ARBA"/>
</dbReference>
<evidence type="ECO:0000259" key="18">
    <source>
        <dbReference type="PROSITE" id="PS50801"/>
    </source>
</evidence>
<feature type="transmembrane region" description="Helical" evidence="17">
    <location>
        <begin position="586"/>
        <end position="602"/>
    </location>
</feature>
<feature type="domain" description="STAS" evidence="18">
    <location>
        <begin position="1005"/>
        <end position="1162"/>
    </location>
</feature>
<evidence type="ECO:0000256" key="14">
    <source>
        <dbReference type="ARBA" id="ARBA00023136"/>
    </source>
</evidence>
<dbReference type="InterPro" id="IPR042048">
    <property type="entry name" value="HSPA13"/>
</dbReference>
<dbReference type="FunFam" id="3.90.640.10:FF:000030">
    <property type="entry name" value="Heat shock protein HSP70"/>
    <property type="match status" value="1"/>
</dbReference>
<feature type="transmembrane region" description="Helical" evidence="17">
    <location>
        <begin position="950"/>
        <end position="981"/>
    </location>
</feature>
<feature type="compositionally biased region" description="Basic and acidic residues" evidence="16">
    <location>
        <begin position="1164"/>
        <end position="1205"/>
    </location>
</feature>
<evidence type="ECO:0000256" key="7">
    <source>
        <dbReference type="ARBA" id="ARBA00022692"/>
    </source>
</evidence>
<feature type="compositionally biased region" description="Basic and acidic residues" evidence="16">
    <location>
        <begin position="1240"/>
        <end position="1277"/>
    </location>
</feature>
<dbReference type="EnsemblMetazoa" id="PPA18501.1">
    <property type="protein sequence ID" value="PPA18501.1"/>
    <property type="gene ID" value="WBGene00108055"/>
</dbReference>
<feature type="compositionally biased region" description="Basic and acidic residues" evidence="16">
    <location>
        <begin position="1323"/>
        <end position="1341"/>
    </location>
</feature>
<dbReference type="InterPro" id="IPR043129">
    <property type="entry name" value="ATPase_NBD"/>
</dbReference>
<dbReference type="GO" id="GO:1902358">
    <property type="term" value="P:sulfate transmembrane transport"/>
    <property type="evidence" value="ECO:0000318"/>
    <property type="project" value="GO_Central"/>
</dbReference>
<feature type="transmembrane region" description="Helical" evidence="17">
    <location>
        <begin position="878"/>
        <end position="898"/>
    </location>
</feature>
<evidence type="ECO:0000256" key="13">
    <source>
        <dbReference type="ARBA" id="ARBA00022989"/>
    </source>
</evidence>
<proteinExistence type="inferred from homology"/>
<dbReference type="SUPFAM" id="SSF53067">
    <property type="entry name" value="Actin-like ATPase domain"/>
    <property type="match status" value="2"/>
</dbReference>
<evidence type="ECO:0000313" key="20">
    <source>
        <dbReference type="Proteomes" id="UP000005239"/>
    </source>
</evidence>
<comment type="subcellular location">
    <subcellularLocation>
        <location evidence="2">Membrane</location>
        <topology evidence="2">Multi-pass membrane protein</topology>
    </subcellularLocation>
    <subcellularLocation>
        <location evidence="3">Microsome</location>
    </subcellularLocation>
</comment>
<dbReference type="GO" id="GO:0140662">
    <property type="term" value="F:ATP-dependent protein folding chaperone"/>
    <property type="evidence" value="ECO:0007669"/>
    <property type="project" value="InterPro"/>
</dbReference>
<dbReference type="GO" id="GO:0005524">
    <property type="term" value="F:ATP binding"/>
    <property type="evidence" value="ECO:0007669"/>
    <property type="project" value="UniProtKB-KW"/>
</dbReference>
<dbReference type="FunFam" id="3.30.420.40:FF:000446">
    <property type="entry name" value="STCH (Truncated HSP) family"/>
    <property type="match status" value="1"/>
</dbReference>
<keyword evidence="11" id="KW-0067">ATP-binding</keyword>
<dbReference type="PROSITE" id="PS00297">
    <property type="entry name" value="HSP70_1"/>
    <property type="match status" value="1"/>
</dbReference>
<dbReference type="SUPFAM" id="SSF52091">
    <property type="entry name" value="SpoIIaa-like"/>
    <property type="match status" value="1"/>
</dbReference>
<dbReference type="PROSITE" id="PS50801">
    <property type="entry name" value="STAS"/>
    <property type="match status" value="1"/>
</dbReference>
<dbReference type="InterPro" id="IPR002645">
    <property type="entry name" value="STAS_dom"/>
</dbReference>
<reference evidence="19" key="2">
    <citation type="submission" date="2022-06" db="UniProtKB">
        <authorList>
            <consortium name="EnsemblMetazoa"/>
        </authorList>
    </citation>
    <scope>IDENTIFICATION</scope>
    <source>
        <strain evidence="19">PS312</strain>
    </source>
</reference>
<dbReference type="Proteomes" id="UP000005239">
    <property type="component" value="Unassembled WGS sequence"/>
</dbReference>
<dbReference type="Gene3D" id="3.30.750.24">
    <property type="entry name" value="STAS domain"/>
    <property type="match status" value="1"/>
</dbReference>
<evidence type="ECO:0000256" key="10">
    <source>
        <dbReference type="ARBA" id="ARBA00022824"/>
    </source>
</evidence>
<dbReference type="Gene3D" id="3.30.420.40">
    <property type="match status" value="2"/>
</dbReference>
<feature type="transmembrane region" description="Helical" evidence="17">
    <location>
        <begin position="638"/>
        <end position="665"/>
    </location>
</feature>
<evidence type="ECO:0000256" key="6">
    <source>
        <dbReference type="ARBA" id="ARBA00018765"/>
    </source>
</evidence>
<evidence type="ECO:0000256" key="15">
    <source>
        <dbReference type="ARBA" id="ARBA00031426"/>
    </source>
</evidence>
<evidence type="ECO:0000256" key="17">
    <source>
        <dbReference type="SAM" id="Phobius"/>
    </source>
</evidence>
<dbReference type="PROSITE" id="PS01036">
    <property type="entry name" value="HSP70_3"/>
    <property type="match status" value="1"/>
</dbReference>
<dbReference type="GO" id="GO:0015116">
    <property type="term" value="F:sulfate transmembrane transporter activity"/>
    <property type="evidence" value="ECO:0000318"/>
    <property type="project" value="GO_Central"/>
</dbReference>
<feature type="transmembrane region" description="Helical" evidence="17">
    <location>
        <begin position="805"/>
        <end position="828"/>
    </location>
</feature>
<dbReference type="InterPro" id="IPR018181">
    <property type="entry name" value="Heat_shock_70_CS"/>
</dbReference>
<feature type="compositionally biased region" description="Basic and acidic residues" evidence="16">
    <location>
        <begin position="1219"/>
        <end position="1232"/>
    </location>
</feature>
<comment type="function">
    <text evidence="1">Has peptide-independent ATPase activity.</text>
</comment>
<feature type="region of interest" description="Disordered" evidence="16">
    <location>
        <begin position="1164"/>
        <end position="1370"/>
    </location>
</feature>
<evidence type="ECO:0000256" key="1">
    <source>
        <dbReference type="ARBA" id="ARBA00002077"/>
    </source>
</evidence>
<comment type="similarity">
    <text evidence="4">Belongs to the heat shock protein 70 family.</text>
</comment>
<feature type="compositionally biased region" description="Basic residues" evidence="16">
    <location>
        <begin position="1310"/>
        <end position="1319"/>
    </location>
</feature>
<keyword evidence="7 17" id="KW-0812">Transmembrane</keyword>
<dbReference type="GO" id="GO:0005886">
    <property type="term" value="C:plasma membrane"/>
    <property type="evidence" value="ECO:0000318"/>
    <property type="project" value="GO_Central"/>
</dbReference>
<evidence type="ECO:0000256" key="2">
    <source>
        <dbReference type="ARBA" id="ARBA00004141"/>
    </source>
</evidence>
<evidence type="ECO:0000256" key="5">
    <source>
        <dbReference type="ARBA" id="ARBA00011671"/>
    </source>
</evidence>
<dbReference type="Gene3D" id="3.90.640.10">
    <property type="entry name" value="Actin, Chain A, domain 4"/>
    <property type="match status" value="1"/>
</dbReference>
<evidence type="ECO:0000256" key="3">
    <source>
        <dbReference type="ARBA" id="ARBA00004144"/>
    </source>
</evidence>
<accession>A0A2A6CYP3</accession>
<dbReference type="PANTHER" id="PTHR11814">
    <property type="entry name" value="SULFATE TRANSPORTER"/>
    <property type="match status" value="1"/>
</dbReference>
<feature type="transmembrane region" description="Helical" evidence="17">
    <location>
        <begin position="722"/>
        <end position="740"/>
    </location>
</feature>
<feature type="transmembrane region" description="Helical" evidence="17">
    <location>
        <begin position="840"/>
        <end position="858"/>
    </location>
</feature>
<keyword evidence="13 17" id="KW-1133">Transmembrane helix</keyword>
<feature type="compositionally biased region" description="Basic residues" evidence="16">
    <location>
        <begin position="1282"/>
        <end position="1294"/>
    </location>
</feature>
<keyword evidence="8" id="KW-0732">Signal</keyword>
<feature type="transmembrane region" description="Helical" evidence="17">
    <location>
        <begin position="554"/>
        <end position="579"/>
    </location>
</feature>
<evidence type="ECO:0000256" key="12">
    <source>
        <dbReference type="ARBA" id="ARBA00022848"/>
    </source>
</evidence>
<dbReference type="PRINTS" id="PR00301">
    <property type="entry name" value="HEATSHOCK70"/>
</dbReference>
<dbReference type="Pfam" id="PF00012">
    <property type="entry name" value="HSP70"/>
    <property type="match status" value="1"/>
</dbReference>
<dbReference type="GO" id="GO:1902476">
    <property type="term" value="P:chloride transmembrane transport"/>
    <property type="evidence" value="ECO:0000318"/>
    <property type="project" value="GO_Central"/>
</dbReference>
<reference evidence="20" key="1">
    <citation type="journal article" date="2008" name="Nat. Genet.">
        <title>The Pristionchus pacificus genome provides a unique perspective on nematode lifestyle and parasitism.</title>
        <authorList>
            <person name="Dieterich C."/>
            <person name="Clifton S.W."/>
            <person name="Schuster L.N."/>
            <person name="Chinwalla A."/>
            <person name="Delehaunty K."/>
            <person name="Dinkelacker I."/>
            <person name="Fulton L."/>
            <person name="Fulton R."/>
            <person name="Godfrey J."/>
            <person name="Minx P."/>
            <person name="Mitreva M."/>
            <person name="Roeseler W."/>
            <person name="Tian H."/>
            <person name="Witte H."/>
            <person name="Yang S.P."/>
            <person name="Wilson R.K."/>
            <person name="Sommer R.J."/>
        </authorList>
    </citation>
    <scope>NUCLEOTIDE SEQUENCE [LARGE SCALE GENOMIC DNA]</scope>
    <source>
        <strain evidence="20">PS312</strain>
    </source>
</reference>
<dbReference type="CDD" id="cd10237">
    <property type="entry name" value="ASKHA_NBD_HSP70_HSPA13"/>
    <property type="match status" value="1"/>
</dbReference>
<dbReference type="InterPro" id="IPR036513">
    <property type="entry name" value="STAS_dom_sf"/>
</dbReference>
<dbReference type="GO" id="GO:0019531">
    <property type="term" value="F:oxalate transmembrane transporter activity"/>
    <property type="evidence" value="ECO:0000318"/>
    <property type="project" value="GO_Central"/>
</dbReference>
<protein>
    <recommendedName>
        <fullName evidence="6">Heat shock 70 kDa protein 13</fullName>
    </recommendedName>
    <alternativeName>
        <fullName evidence="15">Stress-70 protein chaperone microsome-associated 60 kDa protein</fullName>
    </alternativeName>
</protein>
<evidence type="ECO:0000256" key="9">
    <source>
        <dbReference type="ARBA" id="ARBA00022741"/>
    </source>
</evidence>
<name>A0A2A6CYP3_PRIPA</name>
<keyword evidence="14 17" id="KW-0472">Membrane</keyword>
<dbReference type="GO" id="GO:0015106">
    <property type="term" value="F:bicarbonate transmembrane transporter activity"/>
    <property type="evidence" value="ECO:0000318"/>
    <property type="project" value="GO_Central"/>
</dbReference>
<accession>A0A8R1UDS9</accession>
<evidence type="ECO:0000256" key="8">
    <source>
        <dbReference type="ARBA" id="ARBA00022729"/>
    </source>
</evidence>
<gene>
    <name evidence="19" type="primary">WBGene00108055</name>
</gene>
<comment type="subunit">
    <text evidence="5">Binds UBQLN2.</text>
</comment>
<dbReference type="Pfam" id="PF01740">
    <property type="entry name" value="STAS"/>
    <property type="match status" value="1"/>
</dbReference>
<evidence type="ECO:0000256" key="16">
    <source>
        <dbReference type="SAM" id="MobiDB-lite"/>
    </source>
</evidence>
<evidence type="ECO:0000313" key="19">
    <source>
        <dbReference type="EnsemblMetazoa" id="PPA18501.1"/>
    </source>
</evidence>
<keyword evidence="12" id="KW-0492">Microsome</keyword>
<keyword evidence="9" id="KW-0547">Nucleotide-binding</keyword>
<dbReference type="CDD" id="cd07042">
    <property type="entry name" value="STAS_SulP_like_sulfate_transporter"/>
    <property type="match status" value="1"/>
</dbReference>
<evidence type="ECO:0000256" key="4">
    <source>
        <dbReference type="ARBA" id="ARBA00007381"/>
    </source>
</evidence>
<dbReference type="Pfam" id="PF00916">
    <property type="entry name" value="Sulfate_transp"/>
    <property type="match status" value="1"/>
</dbReference>
<evidence type="ECO:0000256" key="11">
    <source>
        <dbReference type="ARBA" id="ARBA00022840"/>
    </source>
</evidence>
<dbReference type="GO" id="GO:0015108">
    <property type="term" value="F:chloride transmembrane transporter activity"/>
    <property type="evidence" value="ECO:0000318"/>
    <property type="project" value="GO_Central"/>
</dbReference>
<dbReference type="PROSITE" id="PS00329">
    <property type="entry name" value="HSP70_2"/>
    <property type="match status" value="1"/>
</dbReference>
<sequence length="1370" mass="152232">MSSSMSLVGGGIFVLLVAGYFGQKYGLPPPAPKIVGIDLGTTYSSIGYYHAVSGDTTIVPDALGKRSVPSVVAFLPNGTVLVGTRAVEQQEKNPTRTIYDAKRFIGRTYEKDNQNFIDDKKRYPFAVKLDDKGHAFFEIPLDSGIKKVYPEEVGAIILQYLRDTAEKHVKGSLKQVVISVPAEFEELQRNATANAAVMAGMEPRRVISEPTAAALAYGLHKKKGVEHIVVVDLGGGTLDVSVLWLQGGVFVTQAMAGNNRLGGQDFNDRVQKMIVKKIEEKTGKAVVDKEDLQQIRMTVEAAKLRLTNIPQTTVEVHLNGRESFDYLLTRSEFESINEDLFKSIEQPIGAALEDAQITPDDVDEIVLVGGSTRIPKVRQIVGRYFNKEPNHGIDPELAVATGASVQAGVIGGGWPLQAMFVLDAAGGCDGIAYEEEKKTLLHFGTKKERRRIIKIIRPSLYVEANKSQLMEKVVMDQEKFDKRFGYRRINISLGRKMYYHFNKIRKWSRFEWLDFTRDCIPIMRWLPEYRREWICTDVFGGLMVSILSVPQGLAYGYLAGVPPIHGLYTSIFLSLIYVIFGSSKHAAPGAFAIISMMVGTVVEDVLSPPDMASHEITTGFCCSPKATGGNNSEEALDVVMSVTLLVGVWQIVFGLMNAGILAVWLSEYLVKGLMGGAAIHVVTSQLKSMTGLRNLPGTSEPFGLITFYSCFFKQIRHINHDVLIISIASIALLLISAYIFDPILKKWFASFKFPMELLLVIYGTLGMKLLENTRWTLSEKVPVVGEVTFGLYSPRVPSMTNVTKMLGHSISIAIISFAIHIALAKLIAKQMEYQVNSNQEWFALGAMHFFSSFFGCFAGGSSLGRSLMQVKFGTHSQISTLVAAIMLIIVVFGASKAIVTLPKAVLAAIVVIALKDLILTIFRSIRLIHLSVVDFVGSKYRLLFNHGLQLIYYVTFFAVIIVNVNYGLIIGISFALMTVVFRSQWPESTCVGRIPGTSDFKGFGQYRKVEEINGMRVFRFDAPIYFGNAELFLRALYQAVGVDPVEMHHDITNRELSKKSGASNEREMKGTDEEKLLLKEEEEVETMQLTHVIVDCSAIPYVDLMGKDAMVQASEEFAKVEITVFYSHCKVGVRQFLENTDFHKKVPKSRLFVKISDAVDQAVKEQTVEPESERRPHPFISEKKQPNTLKEEETQKDDPIPEVKSKQPSTAIPIPDAKTAIDKSFMKEEKKKLSSAVEKTAVDHSIGKPKKDSEGKPKKDSEGKPKKDSEGKPKKDSSTTPQKKKEKKDTKKKKEITVLVKKPEDPAPPVRKRNTKRSTAKVETGKTKKKNEPEKEKEKIETTAQSGKPSVLVEQDAELPTEATQPIRDK</sequence>
<keyword evidence="20" id="KW-1185">Reference proteome</keyword>
<dbReference type="InterPro" id="IPR011547">
    <property type="entry name" value="SLC26A/SulP_dom"/>
</dbReference>
<dbReference type="InterPro" id="IPR001902">
    <property type="entry name" value="SLC26A/SulP_fam"/>
</dbReference>
<dbReference type="InterPro" id="IPR013126">
    <property type="entry name" value="Hsp_70_fam"/>
</dbReference>
<keyword evidence="10" id="KW-0256">Endoplasmic reticulum</keyword>